<organism evidence="1 2">
    <name type="scientific">Phytophthora aleatoria</name>
    <dbReference type="NCBI Taxonomy" id="2496075"/>
    <lineage>
        <taxon>Eukaryota</taxon>
        <taxon>Sar</taxon>
        <taxon>Stramenopiles</taxon>
        <taxon>Oomycota</taxon>
        <taxon>Peronosporomycetes</taxon>
        <taxon>Peronosporales</taxon>
        <taxon>Peronosporaceae</taxon>
        <taxon>Phytophthora</taxon>
    </lineage>
</organism>
<name>A0A8J5IL12_9STRA</name>
<accession>A0A8J5IL12</accession>
<evidence type="ECO:0000313" key="1">
    <source>
        <dbReference type="EMBL" id="KAG6960384.1"/>
    </source>
</evidence>
<comment type="caution">
    <text evidence="1">The sequence shown here is derived from an EMBL/GenBank/DDBJ whole genome shotgun (WGS) entry which is preliminary data.</text>
</comment>
<evidence type="ECO:0000313" key="2">
    <source>
        <dbReference type="Proteomes" id="UP000709295"/>
    </source>
</evidence>
<keyword evidence="2" id="KW-1185">Reference proteome</keyword>
<dbReference type="AlphaFoldDB" id="A0A8J5IL12"/>
<reference evidence="1" key="1">
    <citation type="submission" date="2021-01" db="EMBL/GenBank/DDBJ databases">
        <title>Phytophthora aleatoria, a newly-described species from Pinus radiata is distinct from Phytophthora cactorum isolates based on comparative genomics.</title>
        <authorList>
            <person name="Mcdougal R."/>
            <person name="Panda P."/>
            <person name="Williams N."/>
            <person name="Studholme D.J."/>
        </authorList>
    </citation>
    <scope>NUCLEOTIDE SEQUENCE</scope>
    <source>
        <strain evidence="1">NZFS 4037</strain>
    </source>
</reference>
<protein>
    <submittedName>
        <fullName evidence="1">Uncharacterized protein</fullName>
    </submittedName>
</protein>
<dbReference type="EMBL" id="JAENGY010000561">
    <property type="protein sequence ID" value="KAG6960384.1"/>
    <property type="molecule type" value="Genomic_DNA"/>
</dbReference>
<gene>
    <name evidence="1" type="ORF">JG688_00009626</name>
</gene>
<sequence>MKQFPPKLMLPEEKKEPLLSSLHTYPTLAWALECLQPSRAPKCVIKGCSCTPKLKEYVQRCVHDVDHRTVLYYAKYRCSGPHGKRTFSTIDDDYLASSPDILLAFPYLLTYQTALVYDSMLTTKGISGACSNINCCW</sequence>
<proteinExistence type="predicted"/>
<dbReference type="Proteomes" id="UP000709295">
    <property type="component" value="Unassembled WGS sequence"/>
</dbReference>